<dbReference type="AlphaFoldDB" id="A0A1I0AI92"/>
<dbReference type="Pfam" id="PF13416">
    <property type="entry name" value="SBP_bac_8"/>
    <property type="match status" value="1"/>
</dbReference>
<dbReference type="SUPFAM" id="SSF53850">
    <property type="entry name" value="Periplasmic binding protein-like II"/>
    <property type="match status" value="1"/>
</dbReference>
<dbReference type="GO" id="GO:0030976">
    <property type="term" value="F:thiamine pyrophosphate binding"/>
    <property type="evidence" value="ECO:0007669"/>
    <property type="project" value="TreeGrafter"/>
</dbReference>
<name>A0A1I0AI92_9FIRM</name>
<organism evidence="4 5">
    <name type="scientific">Halanaerobium congolense</name>
    <dbReference type="NCBI Taxonomy" id="54121"/>
    <lineage>
        <taxon>Bacteria</taxon>
        <taxon>Bacillati</taxon>
        <taxon>Bacillota</taxon>
        <taxon>Clostridia</taxon>
        <taxon>Halanaerobiales</taxon>
        <taxon>Halanaerobiaceae</taxon>
        <taxon>Halanaerobium</taxon>
    </lineage>
</organism>
<protein>
    <submittedName>
        <fullName evidence="3 4">Spermidine/putrescine transport system substrate-binding protein</fullName>
    </submittedName>
</protein>
<dbReference type="GO" id="GO:0030975">
    <property type="term" value="F:thiamine binding"/>
    <property type="evidence" value="ECO:0007669"/>
    <property type="project" value="TreeGrafter"/>
</dbReference>
<dbReference type="GO" id="GO:0015846">
    <property type="term" value="P:polyamine transport"/>
    <property type="evidence" value="ECO:0007669"/>
    <property type="project" value="InterPro"/>
</dbReference>
<dbReference type="PANTHER" id="PTHR30006:SF2">
    <property type="entry name" value="ABC TRANSPORTER SUBSTRATE-BINDING PROTEIN"/>
    <property type="match status" value="1"/>
</dbReference>
<dbReference type="GO" id="GO:0015888">
    <property type="term" value="P:thiamine transport"/>
    <property type="evidence" value="ECO:0007669"/>
    <property type="project" value="TreeGrafter"/>
</dbReference>
<evidence type="ECO:0000313" key="4">
    <source>
        <dbReference type="EMBL" id="SES93913.1"/>
    </source>
</evidence>
<evidence type="ECO:0000313" key="6">
    <source>
        <dbReference type="Proteomes" id="UP000199519"/>
    </source>
</evidence>
<evidence type="ECO:0000256" key="2">
    <source>
        <dbReference type="SAM" id="SignalP"/>
    </source>
</evidence>
<dbReference type="EMBL" id="FOHG01000012">
    <property type="protein sequence ID" value="SES93913.1"/>
    <property type="molecule type" value="Genomic_DNA"/>
</dbReference>
<proteinExistence type="predicted"/>
<feature type="signal peptide" evidence="2">
    <location>
        <begin position="1"/>
        <end position="26"/>
    </location>
</feature>
<feature type="chain" id="PRO_5020182275" evidence="2">
    <location>
        <begin position="27"/>
        <end position="346"/>
    </location>
</feature>
<evidence type="ECO:0000313" key="5">
    <source>
        <dbReference type="Proteomes" id="UP000198612"/>
    </source>
</evidence>
<keyword evidence="1 2" id="KW-0732">Signal</keyword>
<keyword evidence="6" id="KW-1185">Reference proteome</keyword>
<dbReference type="GO" id="GO:0019808">
    <property type="term" value="F:polyamine binding"/>
    <property type="evidence" value="ECO:0007669"/>
    <property type="project" value="InterPro"/>
</dbReference>
<sequence>MLKKRLSILLVMVFVMSVLLTSAVMAKETLVISTWGYNEDLLWKNLYEPFEEKYDCEIQLEVGNNSTRLNKVKMRQGSTVDVIYLAESFALDAINSGMIAELNRDNIPNIEKLYPVARNPHGEQYGPAYTLVKLGIIYDQNAVEEPIESWFDLWDESLVENVSIPDFNTTSGPAMLIMAAEKAGVDLAENPDQAFAELEKMKENVVKNYSRSSDVANMFAQGEIAAAPAMDFAFFRVKDAVDGAVWLNPKEGSFANFNTLNIVKGSDNKELAEKFINYAISKEVQTKMALDQVESPLNMEVELTEAEAEGLTYGAELINSLNTIDWSLINENKEEWMNRWNRMFAY</sequence>
<dbReference type="Gene3D" id="3.40.190.10">
    <property type="entry name" value="Periplasmic binding protein-like II"/>
    <property type="match status" value="2"/>
</dbReference>
<dbReference type="Proteomes" id="UP000199519">
    <property type="component" value="Unassembled WGS sequence"/>
</dbReference>
<dbReference type="InterPro" id="IPR006059">
    <property type="entry name" value="SBP"/>
</dbReference>
<dbReference type="Proteomes" id="UP000198612">
    <property type="component" value="Unassembled WGS sequence"/>
</dbReference>
<dbReference type="GO" id="GO:0030288">
    <property type="term" value="C:outer membrane-bounded periplasmic space"/>
    <property type="evidence" value="ECO:0007669"/>
    <property type="project" value="TreeGrafter"/>
</dbReference>
<dbReference type="CDD" id="cd13589">
    <property type="entry name" value="PBP2_polyamine_RpCGA009"/>
    <property type="match status" value="1"/>
</dbReference>
<dbReference type="PRINTS" id="PR00909">
    <property type="entry name" value="SPERMDNBNDNG"/>
</dbReference>
<reference evidence="5 6" key="1">
    <citation type="submission" date="2016-10" db="EMBL/GenBank/DDBJ databases">
        <authorList>
            <person name="Varghese N."/>
            <person name="Submissions S."/>
        </authorList>
    </citation>
    <scope>NUCLEOTIDE SEQUENCE [LARGE SCALE GENOMIC DNA]</scope>
    <source>
        <strain evidence="3 6">WG2</strain>
        <strain evidence="4 5">WG5</strain>
    </source>
</reference>
<dbReference type="RefSeq" id="WP_089720067.1">
    <property type="nucleotide sequence ID" value="NZ_FNBJ01000012.1"/>
</dbReference>
<dbReference type="InterPro" id="IPR001188">
    <property type="entry name" value="Sperm_putr-bd"/>
</dbReference>
<evidence type="ECO:0000256" key="1">
    <source>
        <dbReference type="ARBA" id="ARBA00022729"/>
    </source>
</evidence>
<dbReference type="PANTHER" id="PTHR30006">
    <property type="entry name" value="THIAMINE-BINDING PERIPLASMIC PROTEIN-RELATED"/>
    <property type="match status" value="1"/>
</dbReference>
<evidence type="ECO:0000313" key="3">
    <source>
        <dbReference type="EMBL" id="SDF44699.1"/>
    </source>
</evidence>
<dbReference type="EMBL" id="FNBJ01000012">
    <property type="protein sequence ID" value="SDF44699.1"/>
    <property type="molecule type" value="Genomic_DNA"/>
</dbReference>
<gene>
    <name evidence="3" type="ORF">SAMN04488598_11256</name>
    <name evidence="4" type="ORF">SAMN04515652_11256</name>
</gene>
<accession>A0A1I0AI92</accession>